<evidence type="ECO:0000256" key="1">
    <source>
        <dbReference type="ARBA" id="ARBA00004141"/>
    </source>
</evidence>
<proteinExistence type="predicted"/>
<gene>
    <name evidence="8" type="ORF">ASPCAL02403</name>
</gene>
<feature type="transmembrane region" description="Helical" evidence="6">
    <location>
        <begin position="384"/>
        <end position="406"/>
    </location>
</feature>
<keyword evidence="4 6" id="KW-0472">Membrane</keyword>
<feature type="transmembrane region" description="Helical" evidence="6">
    <location>
        <begin position="211"/>
        <end position="231"/>
    </location>
</feature>
<feature type="transmembrane region" description="Helical" evidence="6">
    <location>
        <begin position="427"/>
        <end position="448"/>
    </location>
</feature>
<dbReference type="InterPro" id="IPR020846">
    <property type="entry name" value="MFS_dom"/>
</dbReference>
<dbReference type="InterPro" id="IPR036259">
    <property type="entry name" value="MFS_trans_sf"/>
</dbReference>
<feature type="transmembrane region" description="Helical" evidence="6">
    <location>
        <begin position="339"/>
        <end position="364"/>
    </location>
</feature>
<name>A0A0U5GKI0_ASPCI</name>
<dbReference type="EMBL" id="CDMC01000002">
    <property type="protein sequence ID" value="CEN59962.1"/>
    <property type="molecule type" value="Genomic_DNA"/>
</dbReference>
<feature type="transmembrane region" description="Helical" evidence="6">
    <location>
        <begin position="93"/>
        <end position="114"/>
    </location>
</feature>
<dbReference type="AlphaFoldDB" id="A0A0U5GKI0"/>
<evidence type="ECO:0000256" key="2">
    <source>
        <dbReference type="ARBA" id="ARBA00022692"/>
    </source>
</evidence>
<dbReference type="SUPFAM" id="SSF103473">
    <property type="entry name" value="MFS general substrate transporter"/>
    <property type="match status" value="1"/>
</dbReference>
<dbReference type="OrthoDB" id="5215911at2759"/>
<dbReference type="Pfam" id="PF07690">
    <property type="entry name" value="MFS_1"/>
    <property type="match status" value="1"/>
</dbReference>
<dbReference type="PANTHER" id="PTHR23502">
    <property type="entry name" value="MAJOR FACILITATOR SUPERFAMILY"/>
    <property type="match status" value="1"/>
</dbReference>
<feature type="transmembrane region" description="Helical" evidence="6">
    <location>
        <begin position="126"/>
        <end position="146"/>
    </location>
</feature>
<dbReference type="GO" id="GO:0005886">
    <property type="term" value="C:plasma membrane"/>
    <property type="evidence" value="ECO:0007669"/>
    <property type="project" value="TreeGrafter"/>
</dbReference>
<dbReference type="OMA" id="ERGLWTG"/>
<keyword evidence="9" id="KW-1185">Reference proteome</keyword>
<dbReference type="Proteomes" id="UP000054771">
    <property type="component" value="Unassembled WGS sequence"/>
</dbReference>
<reference evidence="9" key="1">
    <citation type="journal article" date="2016" name="Genome Announc.">
        <title>Draft genome sequences of fungus Aspergillus calidoustus.</title>
        <authorList>
            <person name="Horn F."/>
            <person name="Linde J."/>
            <person name="Mattern D.J."/>
            <person name="Walther G."/>
            <person name="Guthke R."/>
            <person name="Scherlach K."/>
            <person name="Martin K."/>
            <person name="Brakhage A.A."/>
            <person name="Petzke L."/>
            <person name="Valiante V."/>
        </authorList>
    </citation>
    <scope>NUCLEOTIDE SEQUENCE [LARGE SCALE GENOMIC DNA]</scope>
    <source>
        <strain evidence="9">SF006504</strain>
    </source>
</reference>
<dbReference type="PROSITE" id="PS50850">
    <property type="entry name" value="MFS"/>
    <property type="match status" value="1"/>
</dbReference>
<dbReference type="GO" id="GO:0022857">
    <property type="term" value="F:transmembrane transporter activity"/>
    <property type="evidence" value="ECO:0007669"/>
    <property type="project" value="InterPro"/>
</dbReference>
<dbReference type="Gene3D" id="1.20.1250.20">
    <property type="entry name" value="MFS general substrate transporter like domains"/>
    <property type="match status" value="1"/>
</dbReference>
<keyword evidence="2 6" id="KW-0812">Transmembrane</keyword>
<evidence type="ECO:0000313" key="8">
    <source>
        <dbReference type="EMBL" id="CEN59962.1"/>
    </source>
</evidence>
<feature type="region of interest" description="Disordered" evidence="5">
    <location>
        <begin position="1"/>
        <end position="21"/>
    </location>
</feature>
<evidence type="ECO:0000256" key="3">
    <source>
        <dbReference type="ARBA" id="ARBA00022989"/>
    </source>
</evidence>
<evidence type="ECO:0000256" key="6">
    <source>
        <dbReference type="SAM" id="Phobius"/>
    </source>
</evidence>
<feature type="transmembrane region" description="Helical" evidence="6">
    <location>
        <begin position="243"/>
        <end position="262"/>
    </location>
</feature>
<sequence>MLSTGSGSPSGPPADPDQFDLLPGTEILRDLSSQSSESRPILVPTPSDNPSDPLTWSKTWKCKLLHPPYSYSCIATAQRLTENHLDLVIGTQFLYLFVSVESALSMGPMFPFFAEEFGLDETQLGLLTGSCVLALGFANFLIVPCSNIFGRRVTSISLCALGGATCIWQALATSYSSLLAARAINGIATATSETILVQVVSDVFFLHDRGLWTGVYFMGYFLGLFIGPIIAGNIAQTFGWRSFFWLSLAMTGVNLITLCAFFPETKYSRPASNDSVPPHEVSSTEAHKSDSIQLENVDHCDPAPAIVGKGRPSKPQFTLWQSPDPNWKRFLIRDTISSITVFSFPIILWAGLNVAGPANVLLYWNLTESAILGSHPYNFTPSAVGYSNFAFVVGGVVGLLTAGPFSDWIAMRATRANNGIREAEMRLPALIPYFFTSVAGIIIGGVGYSEKWSWLVVVVIGYGFSGLCVTAVPTIAVAYAVDCYRPISGEIMVVATVIKNSCGFAMSYWVFPLAGREGWVVPAMVQLALTAGPMVLGVPMYFGGGRWLRRVTRNSAVHSYGE</sequence>
<feature type="transmembrane region" description="Helical" evidence="6">
    <location>
        <begin position="454"/>
        <end position="479"/>
    </location>
</feature>
<feature type="transmembrane region" description="Helical" evidence="6">
    <location>
        <begin position="183"/>
        <end position="204"/>
    </location>
</feature>
<organism evidence="8 9">
    <name type="scientific">Aspergillus calidoustus</name>
    <dbReference type="NCBI Taxonomy" id="454130"/>
    <lineage>
        <taxon>Eukaryota</taxon>
        <taxon>Fungi</taxon>
        <taxon>Dikarya</taxon>
        <taxon>Ascomycota</taxon>
        <taxon>Pezizomycotina</taxon>
        <taxon>Eurotiomycetes</taxon>
        <taxon>Eurotiomycetidae</taxon>
        <taxon>Eurotiales</taxon>
        <taxon>Aspergillaceae</taxon>
        <taxon>Aspergillus</taxon>
        <taxon>Aspergillus subgen. Nidulantes</taxon>
    </lineage>
</organism>
<comment type="subcellular location">
    <subcellularLocation>
        <location evidence="1">Membrane</location>
        <topology evidence="1">Multi-pass membrane protein</topology>
    </subcellularLocation>
</comment>
<feature type="domain" description="Major facilitator superfamily (MFS) profile" evidence="7">
    <location>
        <begin position="87"/>
        <end position="562"/>
    </location>
</feature>
<keyword evidence="3 6" id="KW-1133">Transmembrane helix</keyword>
<evidence type="ECO:0000256" key="5">
    <source>
        <dbReference type="SAM" id="MobiDB-lite"/>
    </source>
</evidence>
<evidence type="ECO:0000256" key="4">
    <source>
        <dbReference type="ARBA" id="ARBA00023136"/>
    </source>
</evidence>
<evidence type="ECO:0000313" key="9">
    <source>
        <dbReference type="Proteomes" id="UP000054771"/>
    </source>
</evidence>
<evidence type="ECO:0000259" key="7">
    <source>
        <dbReference type="PROSITE" id="PS50850"/>
    </source>
</evidence>
<protein>
    <recommendedName>
        <fullName evidence="7">Major facilitator superfamily (MFS) profile domain-containing protein</fullName>
    </recommendedName>
</protein>
<feature type="transmembrane region" description="Helical" evidence="6">
    <location>
        <begin position="523"/>
        <end position="543"/>
    </location>
</feature>
<feature type="region of interest" description="Disordered" evidence="5">
    <location>
        <begin position="32"/>
        <end position="51"/>
    </location>
</feature>
<dbReference type="STRING" id="454130.A0A0U5GKI0"/>
<dbReference type="PANTHER" id="PTHR23502:SF149">
    <property type="entry name" value="TRANSPORTER, PUTATIVE-RELATED"/>
    <property type="match status" value="1"/>
</dbReference>
<dbReference type="InterPro" id="IPR011701">
    <property type="entry name" value="MFS"/>
</dbReference>
<accession>A0A0U5GKI0</accession>
<feature type="transmembrane region" description="Helical" evidence="6">
    <location>
        <begin position="153"/>
        <end position="171"/>
    </location>
</feature>
<feature type="transmembrane region" description="Helical" evidence="6">
    <location>
        <begin position="491"/>
        <end position="511"/>
    </location>
</feature>